<dbReference type="STRING" id="227316.GA0070604_4916"/>
<sequence>MSTGLRELTEDDLDNALERLLAPRLTDLLRHRAPGHCMRNTDLDVALAGRLCDSVRRALGPNGQVYVLAGADSAAGGNSVTSTKLIELRNPDAHGDPRPPLLVFVPPGARASAEDSFGIATFEQIELGDVYADLAAHLLAELPPALRDGVIEVFGVLRERRWVYASAIARARYLLTVIQNDSDPQAAGAAIFELGLVPDFALFTDLRSVRTWTVRNLESTLTIVESARPARQRVVELELTDPAFRARLADFLVTSSASTEAAGLTDPRRWARRIVVDRANWRFSFQQWPLREVQATVALRITVGELDLPRAGTDPQHVDDPVLQNISGQLYLPAGTHGQNVLPVSFQVEPDPRQIAGLAKFAVELVPEDGGPTGVATKVKVSTVAKSTYRANLRNLRAAGLAAGWHYVRVLPVDSEGIPLPVETTRPDQPGNESDRFFVVPDGDIDEPEPRQNRRDIGLTHALLRCAFNAPGDAVEVHHRAWQHDGDLVEVSFGAAGRVTIPLSPALTRIQRAILTEPRRLAHWRVLSGNGADPGAAEAQPLAWPDHLVDVVGRFHAARHAVSTAVRGDQEYVVEGCDLRDIREASREYAERYAELIAWQLRRAERASPDELPARLRELSEILRVDTVAVDHTDAYGVRSEVLLVAPTHPLRLLWLVTWAELGQRWLNDIRDREPDAAESAQQALFQLTPTGFPLTVPRSGGRLAVAAEGPFTYWGVYLPSDTADPQEVLAGVATTLRLPDPAGRPDAGLTGRRLADRIERYLRLHPYVTTLALNAVNAGRAEHLADALVELQGRVECADLCYDIRLFLPDPGHPDAGSALASLLDGTWSTAAEAETFHVPLPGIVPKLSVALRPLTEFRSAAGDTSAHLTVFFDAFGGEQIDTAPPLPPVPAPVHGLRQDLTLEYGQDAELTSWRKRPRHGPAHPIPGAEELSDLLSSLPALISASTATVSTGEPGTRAVPRITLSLTAQDRALLHKAHTVSDWVLTIDRTLGLDYFDEPGSGERLHYVIDHDSELGNPLGHHVVISSRSVEELRALLDPVIRQHGFPVDERHVASFFDQLRLLSGRLALKLASTTPTQRTEVFGLALARLYLEYQGVLSDQVLLPLDSHLDLYQETRRRADAVGERTRLHRSDLALFSLDARRRTITCRLVEVKSYSTLADPGAYQQLKDRMQAQLDGSQRVIAEHFDPEHHHPDRVDRVLHNHRLATILRFYLDRAVRHRIMHPTAAAEARWLIDRLDEGYHLEFTRTGLIFDLNGHGCDTEHEAGTEFHRVGRELIQELITAIPTDPASLTGERPEGVTLVGEELSVPRLWTAAFRAPSRNHDVPAGATAADDGTTTKGTTGAAATSAPLSGSEGHPGSHMDDPGPPTGPLSQDGTAPGDDKQPVRRVPSQATAPVDESVRTDAGSAGTNTPEVVARPDVVLGATRDSPQFGLLGESAGLKVALDLNETHTISLFGVQGGGKSYTLGTIMEMALLPAPPVNVVPHPLATIVFHYSQTQEYAPEFTSMVEPNDDPDQARDLQNQYGIAPRGLSDVVMLVPEDQLTQRRFEYPHLTVLPLKFGSAELRAEHWRFLMGAVGNQSTYIRQLQRIMRAHRNDLRIDVIRQGIDASGLPDHLKQLAQQRLDLATQYVDDEARIKDLVRPGRMIIVDLRDEFVEKDEALGLFVVLMQLFAEARSGERRFNKLVVFDEAHKYIDSPDLVAGLVESVREMRHKGMSVLVASQDPPSVPISLIELSNHIILHKFTSPAWLKHLQKANAALSGLTPGKMADLTPGEGYVWSSRATNHTFTTKAIKIRTRQRITKHGGGTKTAVEQRPFE</sequence>
<dbReference type="NCBIfam" id="NF047742">
    <property type="entry name" value="antiphage_MADS8"/>
    <property type="match status" value="1"/>
</dbReference>
<name>A0A1C6VAJ1_9ACTN</name>
<evidence type="ECO:0000313" key="2">
    <source>
        <dbReference type="EMBL" id="SCL63187.1"/>
    </source>
</evidence>
<feature type="compositionally biased region" description="Low complexity" evidence="1">
    <location>
        <begin position="1330"/>
        <end position="1350"/>
    </location>
</feature>
<dbReference type="RefSeq" id="WP_091123179.1">
    <property type="nucleotide sequence ID" value="NZ_FMHY01000002.1"/>
</dbReference>
<gene>
    <name evidence="2" type="ORF">GA0070604_4916</name>
</gene>
<organism evidence="2 3">
    <name type="scientific">Micromonospora eburnea</name>
    <dbReference type="NCBI Taxonomy" id="227316"/>
    <lineage>
        <taxon>Bacteria</taxon>
        <taxon>Bacillati</taxon>
        <taxon>Actinomycetota</taxon>
        <taxon>Actinomycetes</taxon>
        <taxon>Micromonosporales</taxon>
        <taxon>Micromonosporaceae</taxon>
        <taxon>Micromonospora</taxon>
    </lineage>
</organism>
<protein>
    <submittedName>
        <fullName evidence="2">AAA-like domain-containing protein</fullName>
    </submittedName>
</protein>
<dbReference type="SUPFAM" id="SSF52540">
    <property type="entry name" value="P-loop containing nucleoside triphosphate hydrolases"/>
    <property type="match status" value="1"/>
</dbReference>
<dbReference type="InterPro" id="IPR027417">
    <property type="entry name" value="P-loop_NTPase"/>
</dbReference>
<dbReference type="EMBL" id="FMHY01000002">
    <property type="protein sequence ID" value="SCL63187.1"/>
    <property type="molecule type" value="Genomic_DNA"/>
</dbReference>
<reference evidence="3" key="1">
    <citation type="submission" date="2016-06" db="EMBL/GenBank/DDBJ databases">
        <authorList>
            <person name="Varghese N."/>
            <person name="Submissions Spin"/>
        </authorList>
    </citation>
    <scope>NUCLEOTIDE SEQUENCE [LARGE SCALE GENOMIC DNA]</scope>
    <source>
        <strain evidence="3">DSM 44814</strain>
    </source>
</reference>
<evidence type="ECO:0000313" key="3">
    <source>
        <dbReference type="Proteomes" id="UP000199696"/>
    </source>
</evidence>
<feature type="region of interest" description="Disordered" evidence="1">
    <location>
        <begin position="1324"/>
        <end position="1417"/>
    </location>
</feature>
<keyword evidence="3" id="KW-1185">Reference proteome</keyword>
<proteinExistence type="predicted"/>
<evidence type="ECO:0000256" key="1">
    <source>
        <dbReference type="SAM" id="MobiDB-lite"/>
    </source>
</evidence>
<dbReference type="Gene3D" id="3.40.50.300">
    <property type="entry name" value="P-loop containing nucleotide triphosphate hydrolases"/>
    <property type="match status" value="1"/>
</dbReference>
<accession>A0A1C6VAJ1</accession>
<dbReference type="OrthoDB" id="9816422at2"/>
<dbReference type="Proteomes" id="UP000199696">
    <property type="component" value="Unassembled WGS sequence"/>
</dbReference>